<dbReference type="PROSITE" id="PS51900">
    <property type="entry name" value="CB"/>
    <property type="match status" value="1"/>
</dbReference>
<dbReference type="HAMAP" id="MF_01808">
    <property type="entry name" value="Recomb_XerC_XerD"/>
    <property type="match status" value="1"/>
</dbReference>
<dbReference type="InterPro" id="IPR004107">
    <property type="entry name" value="Integrase_SAM-like_N"/>
</dbReference>
<evidence type="ECO:0000256" key="6">
    <source>
        <dbReference type="ARBA" id="ARBA00023125"/>
    </source>
</evidence>
<feature type="domain" description="Core-binding (CB)" evidence="11">
    <location>
        <begin position="1"/>
        <end position="83"/>
    </location>
</feature>
<accession>A0A2Z4GHD7</accession>
<keyword evidence="4 9" id="KW-0159">Chromosome partition</keyword>
<dbReference type="InterPro" id="IPR044068">
    <property type="entry name" value="CB"/>
</dbReference>
<keyword evidence="8 9" id="KW-0131">Cell cycle</keyword>
<protein>
    <recommendedName>
        <fullName evidence="9">Tyrosine recombinase XerC</fullName>
    </recommendedName>
</protein>
<dbReference type="Proteomes" id="UP000249873">
    <property type="component" value="Chromosome"/>
</dbReference>
<feature type="active site" evidence="9">
    <location>
        <position position="145"/>
    </location>
</feature>
<evidence type="ECO:0000256" key="8">
    <source>
        <dbReference type="ARBA" id="ARBA00023306"/>
    </source>
</evidence>
<evidence type="ECO:0000256" key="7">
    <source>
        <dbReference type="ARBA" id="ARBA00023172"/>
    </source>
</evidence>
<feature type="active site" evidence="9">
    <location>
        <position position="241"/>
    </location>
</feature>
<feature type="domain" description="Tyr recombinase" evidence="10">
    <location>
        <begin position="104"/>
        <end position="286"/>
    </location>
</feature>
<reference evidence="12 13" key="1">
    <citation type="submission" date="2018-05" db="EMBL/GenBank/DDBJ databases">
        <title>Complete genome sequence of Arcticibacterium luteifluviistationis SM1504T, a cytophagaceae bacterium isolated from Arctic surface seawater.</title>
        <authorList>
            <person name="Li Y."/>
            <person name="Qin Q.-L."/>
        </authorList>
    </citation>
    <scope>NUCLEOTIDE SEQUENCE [LARGE SCALE GENOMIC DNA]</scope>
    <source>
        <strain evidence="12 13">SM1504</strain>
    </source>
</reference>
<dbReference type="Pfam" id="PF02899">
    <property type="entry name" value="Phage_int_SAM_1"/>
    <property type="match status" value="1"/>
</dbReference>
<organism evidence="12 13">
    <name type="scientific">Arcticibacterium luteifluviistationis</name>
    <dbReference type="NCBI Taxonomy" id="1784714"/>
    <lineage>
        <taxon>Bacteria</taxon>
        <taxon>Pseudomonadati</taxon>
        <taxon>Bacteroidota</taxon>
        <taxon>Cytophagia</taxon>
        <taxon>Cytophagales</taxon>
        <taxon>Leadbetterellaceae</taxon>
        <taxon>Arcticibacterium</taxon>
    </lineage>
</organism>
<keyword evidence="13" id="KW-1185">Reference proteome</keyword>
<evidence type="ECO:0000256" key="2">
    <source>
        <dbReference type="ARBA" id="ARBA00022490"/>
    </source>
</evidence>
<dbReference type="InterPro" id="IPR002104">
    <property type="entry name" value="Integrase_catalytic"/>
</dbReference>
<keyword evidence="2 9" id="KW-0963">Cytoplasm</keyword>
<name>A0A2Z4GHD7_9BACT</name>
<proteinExistence type="inferred from homology"/>
<comment type="subcellular location">
    <subcellularLocation>
        <location evidence="1 9">Cytoplasm</location>
    </subcellularLocation>
</comment>
<dbReference type="AlphaFoldDB" id="A0A2Z4GHD7"/>
<comment type="function">
    <text evidence="9">Site-specific tyrosine recombinase, which acts by catalyzing the cutting and rejoining of the recombining DNA molecules. The XerC-XerD complex is essential to convert dimers of the bacterial chromosome into monomers to permit their segregation at cell division. It also contributes to the segregational stability of plasmids.</text>
</comment>
<evidence type="ECO:0000313" key="13">
    <source>
        <dbReference type="Proteomes" id="UP000249873"/>
    </source>
</evidence>
<dbReference type="InterPro" id="IPR013762">
    <property type="entry name" value="Integrase-like_cat_sf"/>
</dbReference>
<feature type="active site" evidence="9">
    <location>
        <position position="264"/>
    </location>
</feature>
<comment type="similarity">
    <text evidence="9">Belongs to the 'phage' integrase family. XerC subfamily.</text>
</comment>
<dbReference type="GO" id="GO:0007059">
    <property type="term" value="P:chromosome segregation"/>
    <property type="evidence" value="ECO:0007669"/>
    <property type="project" value="UniProtKB-UniRule"/>
</dbReference>
<keyword evidence="6 9" id="KW-0238">DNA-binding</keyword>
<evidence type="ECO:0000259" key="10">
    <source>
        <dbReference type="PROSITE" id="PS51898"/>
    </source>
</evidence>
<dbReference type="Pfam" id="PF00589">
    <property type="entry name" value="Phage_integrase"/>
    <property type="match status" value="1"/>
</dbReference>
<dbReference type="InterPro" id="IPR010998">
    <property type="entry name" value="Integrase_recombinase_N"/>
</dbReference>
<evidence type="ECO:0000256" key="9">
    <source>
        <dbReference type="HAMAP-Rule" id="MF_01808"/>
    </source>
</evidence>
<dbReference type="KEGG" id="als:DJ013_00170"/>
<feature type="active site" description="O-(3'-phospho-DNA)-tyrosine intermediate" evidence="9">
    <location>
        <position position="273"/>
    </location>
</feature>
<gene>
    <name evidence="9" type="primary">xerC</name>
    <name evidence="12" type="ORF">DJ013_00170</name>
</gene>
<dbReference type="Gene3D" id="1.10.443.10">
    <property type="entry name" value="Intergrase catalytic core"/>
    <property type="match status" value="1"/>
</dbReference>
<dbReference type="OrthoDB" id="9801717at2"/>
<dbReference type="EMBL" id="CP029480">
    <property type="protein sequence ID" value="AWW00731.1"/>
    <property type="molecule type" value="Genomic_DNA"/>
</dbReference>
<feature type="active site" evidence="9">
    <location>
        <position position="169"/>
    </location>
</feature>
<evidence type="ECO:0000256" key="5">
    <source>
        <dbReference type="ARBA" id="ARBA00022908"/>
    </source>
</evidence>
<dbReference type="GO" id="GO:0003677">
    <property type="term" value="F:DNA binding"/>
    <property type="evidence" value="ECO:0007669"/>
    <property type="project" value="UniProtKB-UniRule"/>
</dbReference>
<dbReference type="GO" id="GO:0006313">
    <property type="term" value="P:DNA transposition"/>
    <property type="evidence" value="ECO:0007669"/>
    <property type="project" value="UniProtKB-UniRule"/>
</dbReference>
<dbReference type="PANTHER" id="PTHR30349:SF77">
    <property type="entry name" value="TYROSINE RECOMBINASE XERC"/>
    <property type="match status" value="1"/>
</dbReference>
<dbReference type="Gene3D" id="1.10.150.130">
    <property type="match status" value="1"/>
</dbReference>
<evidence type="ECO:0000256" key="4">
    <source>
        <dbReference type="ARBA" id="ARBA00022829"/>
    </source>
</evidence>
<keyword evidence="3 9" id="KW-0132">Cell division</keyword>
<dbReference type="PANTHER" id="PTHR30349">
    <property type="entry name" value="PHAGE INTEGRASE-RELATED"/>
    <property type="match status" value="1"/>
</dbReference>
<evidence type="ECO:0000259" key="11">
    <source>
        <dbReference type="PROSITE" id="PS51900"/>
    </source>
</evidence>
<evidence type="ECO:0000256" key="3">
    <source>
        <dbReference type="ARBA" id="ARBA00022618"/>
    </source>
</evidence>
<comment type="subunit">
    <text evidence="9">Forms a cyclic heterotetrameric complex composed of two molecules of XerC and two molecules of XerD.</text>
</comment>
<dbReference type="InterPro" id="IPR023009">
    <property type="entry name" value="Tyrosine_recombinase_XerC/XerD"/>
</dbReference>
<dbReference type="SUPFAM" id="SSF56349">
    <property type="entry name" value="DNA breaking-rejoining enzymes"/>
    <property type="match status" value="1"/>
</dbReference>
<feature type="active site" evidence="9">
    <location>
        <position position="238"/>
    </location>
</feature>
<keyword evidence="7 9" id="KW-0233">DNA recombination</keyword>
<evidence type="ECO:0000256" key="1">
    <source>
        <dbReference type="ARBA" id="ARBA00004496"/>
    </source>
</evidence>
<evidence type="ECO:0000313" key="12">
    <source>
        <dbReference type="EMBL" id="AWW00731.1"/>
    </source>
</evidence>
<dbReference type="GO" id="GO:0005737">
    <property type="term" value="C:cytoplasm"/>
    <property type="evidence" value="ECO:0007669"/>
    <property type="project" value="UniProtKB-SubCell"/>
</dbReference>
<dbReference type="GO" id="GO:0051301">
    <property type="term" value="P:cell division"/>
    <property type="evidence" value="ECO:0007669"/>
    <property type="project" value="UniProtKB-KW"/>
</dbReference>
<dbReference type="PROSITE" id="PS51898">
    <property type="entry name" value="TYR_RECOMBINASE"/>
    <property type="match status" value="1"/>
</dbReference>
<dbReference type="InterPro" id="IPR050090">
    <property type="entry name" value="Tyrosine_recombinase_XerCD"/>
</dbReference>
<dbReference type="InterPro" id="IPR011010">
    <property type="entry name" value="DNA_brk_join_enz"/>
</dbReference>
<keyword evidence="5 9" id="KW-0229">DNA integration</keyword>
<sequence>MVDSFLSYLKNEKRLSPNTILAYQKDLDQFCQFILKDFETDKPSEATFREIRAWIVSLSNQKLANTSINRKIATLKSFFSYLLRKKKITKNPTLKIQALKTPSKPPVFVTETGMNELLEEITFKDDFAGSRDQMIIELLYGTGLRLTELINIKITDLDLFDAKLSVLGKRNKYRIIPISGKLRLKITSYLSKRAVEFEQSSEFLFLTNKGQKLYPVFVQRLVKKYLTLVSTQTKRSPHVLRHTFATHLLNQGADLNAIKELLGHSSLSATQIYTHNSIEKLKDIHKLAHPKAG</sequence>
<dbReference type="GO" id="GO:0009037">
    <property type="term" value="F:tyrosine-based site-specific recombinase activity"/>
    <property type="evidence" value="ECO:0007669"/>
    <property type="project" value="UniProtKB-UniRule"/>
</dbReference>